<reference evidence="4" key="1">
    <citation type="submission" date="2017-10" db="EMBL/GenBank/DDBJ databases">
        <title>Completed PacBio SMRT sequence of Methylosinus trichosporium OB3b reveals presence of a third large plasmid.</title>
        <authorList>
            <person name="Charles T.C."/>
            <person name="Lynch M.D.J."/>
            <person name="Heil J.R."/>
            <person name="Cheng J."/>
        </authorList>
    </citation>
    <scope>NUCLEOTIDE SEQUENCE [LARGE SCALE GENOMIC DNA]</scope>
    <source>
        <strain evidence="4">OB3b</strain>
        <plasmid evidence="4">pob3b1</plasmid>
    </source>
</reference>
<dbReference type="InterPro" id="IPR018511">
    <property type="entry name" value="Hemolysin-typ_Ca-bd_CS"/>
</dbReference>
<dbReference type="Proteomes" id="UP000230709">
    <property type="component" value="Plasmid pOB3b1"/>
</dbReference>
<evidence type="ECO:0000256" key="1">
    <source>
        <dbReference type="ARBA" id="ARBA00004613"/>
    </source>
</evidence>
<dbReference type="Gene3D" id="2.150.10.10">
    <property type="entry name" value="Serralysin-like metalloprotease, C-terminal"/>
    <property type="match status" value="4"/>
</dbReference>
<keyword evidence="3" id="KW-0614">Plasmid</keyword>
<evidence type="ECO:0000313" key="4">
    <source>
        <dbReference type="Proteomes" id="UP000230709"/>
    </source>
</evidence>
<evidence type="ECO:0000256" key="2">
    <source>
        <dbReference type="ARBA" id="ARBA00022525"/>
    </source>
</evidence>
<sequence length="496" mass="48696">MRRNRASTPQQWIFTDEYAGGKTITPVTPSDRFNAAAATGNNVVDLRAGTTDSSINGKTVTVSGDLAKGFGGDGNDTLIGNGAGNLLKGGRGNDLLIGGAGADTLDGGAGVDTADYGDKTSAVAVTLNGAINATVTVGGVAEDTIRNIENVTGGAASDTLTGDDAANLLSGGNGNDLLKGAGGADILDGGAGSDTVDYRDKTAAVAVTLNGATNASVKVGGVAEDTIRNIENIYGGSGADTLIGDGSSNLLRGGAGADVLDGGAGVDTADYRDKTASVAVTLNGATNASVKVGGVAEDTIRNIENIYGGSGADTLIGDGSSNLLRGGAGADVLDGGAGVDTADYSDKTSSVAVTLNGATNATVMVGGVVEDTVRNIENVTGGAGADTLVGDSSANLLSGGGGDDVLTGAGGADRLTGGSGSDTFVFAPAFGQDIITDFSSTDRLRIDDTIFANWSALSSHAQQVGTDTVITASVGNTITLQNVTISSLTASQMEFV</sequence>
<dbReference type="AlphaFoldDB" id="A0A2D2D6G1"/>
<keyword evidence="2" id="KW-0964">Secreted</keyword>
<dbReference type="GO" id="GO:0005615">
    <property type="term" value="C:extracellular space"/>
    <property type="evidence" value="ECO:0007669"/>
    <property type="project" value="InterPro"/>
</dbReference>
<dbReference type="GO" id="GO:0005509">
    <property type="term" value="F:calcium ion binding"/>
    <property type="evidence" value="ECO:0007669"/>
    <property type="project" value="InterPro"/>
</dbReference>
<dbReference type="PRINTS" id="PR00313">
    <property type="entry name" value="CABNDNGRPT"/>
</dbReference>
<proteinExistence type="predicted"/>
<evidence type="ECO:0008006" key="5">
    <source>
        <dbReference type="Google" id="ProtNLM"/>
    </source>
</evidence>
<keyword evidence="4" id="KW-1185">Reference proteome</keyword>
<dbReference type="STRING" id="595536.GCA_000178815_00185"/>
<dbReference type="SUPFAM" id="SSF51120">
    <property type="entry name" value="beta-Roll"/>
    <property type="match status" value="4"/>
</dbReference>
<dbReference type="RefSeq" id="WP_003615611.1">
    <property type="nucleotide sequence ID" value="NZ_ADVE02000002.1"/>
</dbReference>
<dbReference type="InterPro" id="IPR050557">
    <property type="entry name" value="RTX_toxin/Mannuronan_C5-epim"/>
</dbReference>
<organism evidence="3 4">
    <name type="scientific">Methylosinus trichosporium (strain ATCC 35070 / NCIMB 11131 / UNIQEM 75 / OB3b)</name>
    <dbReference type="NCBI Taxonomy" id="595536"/>
    <lineage>
        <taxon>Bacteria</taxon>
        <taxon>Pseudomonadati</taxon>
        <taxon>Pseudomonadota</taxon>
        <taxon>Alphaproteobacteria</taxon>
        <taxon>Hyphomicrobiales</taxon>
        <taxon>Methylocystaceae</taxon>
        <taxon>Methylosinus</taxon>
    </lineage>
</organism>
<gene>
    <name evidence="3" type="ORF">CQW49_21610</name>
</gene>
<dbReference type="InterPro" id="IPR011049">
    <property type="entry name" value="Serralysin-like_metalloprot_C"/>
</dbReference>
<dbReference type="InterPro" id="IPR001343">
    <property type="entry name" value="Hemolysn_Ca-bd"/>
</dbReference>
<dbReference type="KEGG" id="mtw:CQW49_21610"/>
<dbReference type="PANTHER" id="PTHR38340:SF1">
    <property type="entry name" value="S-LAYER PROTEIN"/>
    <property type="match status" value="1"/>
</dbReference>
<dbReference type="EMBL" id="CP023738">
    <property type="protein sequence ID" value="ATQ70597.1"/>
    <property type="molecule type" value="Genomic_DNA"/>
</dbReference>
<accession>A0A2D2D6G1</accession>
<dbReference type="PROSITE" id="PS00330">
    <property type="entry name" value="HEMOLYSIN_CALCIUM"/>
    <property type="match status" value="3"/>
</dbReference>
<name>A0A2D2D6G1_METT3</name>
<geneLocation type="plasmid" evidence="4">
    <name>pob3b1</name>
</geneLocation>
<evidence type="ECO:0000313" key="3">
    <source>
        <dbReference type="EMBL" id="ATQ70597.1"/>
    </source>
</evidence>
<dbReference type="Pfam" id="PF00353">
    <property type="entry name" value="HemolysinCabind"/>
    <property type="match status" value="5"/>
</dbReference>
<dbReference type="PANTHER" id="PTHR38340">
    <property type="entry name" value="S-LAYER PROTEIN"/>
    <property type="match status" value="1"/>
</dbReference>
<protein>
    <recommendedName>
        <fullName evidence="5">Calcium-binding protein</fullName>
    </recommendedName>
</protein>
<comment type="subcellular location">
    <subcellularLocation>
        <location evidence="1">Secreted</location>
    </subcellularLocation>
</comment>